<organism evidence="1 2">
    <name type="scientific">Camellia lanceoleosa</name>
    <dbReference type="NCBI Taxonomy" id="1840588"/>
    <lineage>
        <taxon>Eukaryota</taxon>
        <taxon>Viridiplantae</taxon>
        <taxon>Streptophyta</taxon>
        <taxon>Embryophyta</taxon>
        <taxon>Tracheophyta</taxon>
        <taxon>Spermatophyta</taxon>
        <taxon>Magnoliopsida</taxon>
        <taxon>eudicotyledons</taxon>
        <taxon>Gunneridae</taxon>
        <taxon>Pentapetalae</taxon>
        <taxon>asterids</taxon>
        <taxon>Ericales</taxon>
        <taxon>Theaceae</taxon>
        <taxon>Camellia</taxon>
    </lineage>
</organism>
<evidence type="ECO:0000313" key="1">
    <source>
        <dbReference type="EMBL" id="KAI7985681.1"/>
    </source>
</evidence>
<reference evidence="1 2" key="1">
    <citation type="journal article" date="2022" name="Plant J.">
        <title>Chromosome-level genome of Camellia lanceoleosa provides a valuable resource for understanding genome evolution and self-incompatibility.</title>
        <authorList>
            <person name="Gong W."/>
            <person name="Xiao S."/>
            <person name="Wang L."/>
            <person name="Liao Z."/>
            <person name="Chang Y."/>
            <person name="Mo W."/>
            <person name="Hu G."/>
            <person name="Li W."/>
            <person name="Zhao G."/>
            <person name="Zhu H."/>
            <person name="Hu X."/>
            <person name="Ji K."/>
            <person name="Xiang X."/>
            <person name="Song Q."/>
            <person name="Yuan D."/>
            <person name="Jin S."/>
            <person name="Zhang L."/>
        </authorList>
    </citation>
    <scope>NUCLEOTIDE SEQUENCE [LARGE SCALE GENOMIC DNA]</scope>
    <source>
        <strain evidence="1">SQ_2022a</strain>
    </source>
</reference>
<comment type="caution">
    <text evidence="1">The sequence shown here is derived from an EMBL/GenBank/DDBJ whole genome shotgun (WGS) entry which is preliminary data.</text>
</comment>
<sequence length="114" mass="13248">MGSFQGQPLLSMKVIMLWLRYPDMKEEAIAEACPICCGNCNCKACLRLDGSLKELNNLKLKINEDEKVHHSMYLLHALIPFLKHFNQEQLMEKEIEAKIQGRGFFILLHWFLVV</sequence>
<gene>
    <name evidence="1" type="ORF">LOK49_LG14G00103</name>
</gene>
<accession>A0ACC0FCC1</accession>
<dbReference type="EMBL" id="CM045772">
    <property type="protein sequence ID" value="KAI7985681.1"/>
    <property type="molecule type" value="Genomic_DNA"/>
</dbReference>
<evidence type="ECO:0000313" key="2">
    <source>
        <dbReference type="Proteomes" id="UP001060215"/>
    </source>
</evidence>
<protein>
    <submittedName>
        <fullName evidence="1">Lysine-specific demethylase JMJ25</fullName>
    </submittedName>
</protein>
<proteinExistence type="predicted"/>
<keyword evidence="2" id="KW-1185">Reference proteome</keyword>
<dbReference type="Proteomes" id="UP001060215">
    <property type="component" value="Chromosome 15"/>
</dbReference>
<name>A0ACC0FCC1_9ERIC</name>